<sequence>MSLFTTQELDLASDPTILLIKYRMMEKVWDYLEEIHKEFRTHLKKISTHIPKEINLNHGKISKGENYKRLPYSILDYPAYFSKEDIFAYRTMFYWGNFFSSTFHLQGEYLNKFGDLFIDHFKSDESTYFCINRKPWDYHYEKSNYVKFHTLSLTEISDHIDETGFIKISKKFPVEEMPERKEDVLSFLLEGLELFKTN</sequence>
<dbReference type="EMBL" id="CP129968">
    <property type="protein sequence ID" value="WNB17107.1"/>
    <property type="molecule type" value="Genomic_DNA"/>
</dbReference>
<dbReference type="RefSeq" id="WP_322346380.1">
    <property type="nucleotide sequence ID" value="NZ_CP129968.2"/>
</dbReference>
<protein>
    <submittedName>
        <fullName evidence="1">Uncharacterized protein</fullName>
    </submittedName>
</protein>
<gene>
    <name evidence="1" type="ORF">QYS47_32965</name>
</gene>
<dbReference type="AlphaFoldDB" id="A0AA51X3K4"/>
<evidence type="ECO:0000313" key="1">
    <source>
        <dbReference type="EMBL" id="WNB17107.1"/>
    </source>
</evidence>
<dbReference type="KEGG" id="marp:QYS47_32965"/>
<reference evidence="1" key="1">
    <citation type="submission" date="2023-08" db="EMBL/GenBank/DDBJ databases">
        <title>Comparative genomics and taxonomic characterization of three novel marine species of genus Marivirga.</title>
        <authorList>
            <person name="Muhammad N."/>
            <person name="Kim S.-G."/>
        </authorList>
    </citation>
    <scope>NUCLEOTIDE SEQUENCE</scope>
    <source>
        <strain evidence="1">BKB1-2</strain>
    </source>
</reference>
<organism evidence="1">
    <name type="scientific">Marivirga arenosa</name>
    <dbReference type="NCBI Taxonomy" id="3059076"/>
    <lineage>
        <taxon>Bacteria</taxon>
        <taxon>Pseudomonadati</taxon>
        <taxon>Bacteroidota</taxon>
        <taxon>Cytophagia</taxon>
        <taxon>Cytophagales</taxon>
        <taxon>Marivirgaceae</taxon>
        <taxon>Marivirga</taxon>
    </lineage>
</organism>
<dbReference type="Proteomes" id="UP001232019">
    <property type="component" value="Chromosome"/>
</dbReference>
<proteinExistence type="predicted"/>
<accession>A0AA51X3K4</accession>
<name>A0AA51X3K4_9BACT</name>